<name>A0ABT5TZY7_9MICO</name>
<dbReference type="PANTHER" id="PTHR12526:SF510">
    <property type="entry name" value="D-INOSITOL 3-PHOSPHATE GLYCOSYLTRANSFERASE"/>
    <property type="match status" value="1"/>
</dbReference>
<reference evidence="3" key="1">
    <citation type="submission" date="2023-02" db="EMBL/GenBank/DDBJ databases">
        <title>Georgenia sp.10Sc9-8, isolated from a soil sample collected from the Taklamakan desert.</title>
        <authorList>
            <person name="Liu S."/>
        </authorList>
    </citation>
    <scope>NUCLEOTIDE SEQUENCE</scope>
    <source>
        <strain evidence="3">10Sc9-8</strain>
    </source>
</reference>
<sequence>LGTVSPTKDQLTLVRALHAIRDLRWDAELVGPTEPGYAGAVRTEIERTGLAGRVTLTGPRTGAALERTWAVTDLLLLPSRTEAYGLVVTEALARGVPAVVSLGTGAVEALRAGLPQDGPLPGCTAPPGDAPAWAEVLRTWLADAALRDRWRQAAMSSRDHLPRWEATARTVLAAL</sequence>
<feature type="non-terminal residue" evidence="3">
    <location>
        <position position="1"/>
    </location>
</feature>
<evidence type="ECO:0000256" key="1">
    <source>
        <dbReference type="ARBA" id="ARBA00022676"/>
    </source>
</evidence>
<evidence type="ECO:0000313" key="3">
    <source>
        <dbReference type="EMBL" id="MDD9206829.1"/>
    </source>
</evidence>
<evidence type="ECO:0000256" key="2">
    <source>
        <dbReference type="ARBA" id="ARBA00022679"/>
    </source>
</evidence>
<protein>
    <submittedName>
        <fullName evidence="3">Glycosyltransferase family 4 protein</fullName>
    </submittedName>
</protein>
<dbReference type="Gene3D" id="3.40.50.2000">
    <property type="entry name" value="Glycogen Phosphorylase B"/>
    <property type="match status" value="1"/>
</dbReference>
<dbReference type="SUPFAM" id="SSF53756">
    <property type="entry name" value="UDP-Glycosyltransferase/glycogen phosphorylase"/>
    <property type="match status" value="1"/>
</dbReference>
<gene>
    <name evidence="3" type="ORF">PU560_10170</name>
</gene>
<dbReference type="Pfam" id="PF13692">
    <property type="entry name" value="Glyco_trans_1_4"/>
    <property type="match status" value="1"/>
</dbReference>
<organism evidence="3 4">
    <name type="scientific">Georgenia halotolerans</name>
    <dbReference type="NCBI Taxonomy" id="3028317"/>
    <lineage>
        <taxon>Bacteria</taxon>
        <taxon>Bacillati</taxon>
        <taxon>Actinomycetota</taxon>
        <taxon>Actinomycetes</taxon>
        <taxon>Micrococcales</taxon>
        <taxon>Bogoriellaceae</taxon>
        <taxon>Georgenia</taxon>
    </lineage>
</organism>
<proteinExistence type="predicted"/>
<dbReference type="CDD" id="cd03801">
    <property type="entry name" value="GT4_PimA-like"/>
    <property type="match status" value="1"/>
</dbReference>
<dbReference type="EMBL" id="JARACI010000986">
    <property type="protein sequence ID" value="MDD9206829.1"/>
    <property type="molecule type" value="Genomic_DNA"/>
</dbReference>
<keyword evidence="1" id="KW-0328">Glycosyltransferase</keyword>
<dbReference type="PANTHER" id="PTHR12526">
    <property type="entry name" value="GLYCOSYLTRANSFERASE"/>
    <property type="match status" value="1"/>
</dbReference>
<accession>A0ABT5TZY7</accession>
<dbReference type="Proteomes" id="UP001165561">
    <property type="component" value="Unassembled WGS sequence"/>
</dbReference>
<keyword evidence="2" id="KW-0808">Transferase</keyword>
<keyword evidence="4" id="KW-1185">Reference proteome</keyword>
<evidence type="ECO:0000313" key="4">
    <source>
        <dbReference type="Proteomes" id="UP001165561"/>
    </source>
</evidence>
<comment type="caution">
    <text evidence="3">The sequence shown here is derived from an EMBL/GenBank/DDBJ whole genome shotgun (WGS) entry which is preliminary data.</text>
</comment>